<gene>
    <name evidence="2" type="ORF">AN912_25550</name>
</gene>
<dbReference type="RefSeq" id="WP_054430193.1">
    <property type="nucleotide sequence ID" value="NZ_LJFT01000027.1"/>
</dbReference>
<evidence type="ECO:0008006" key="4">
    <source>
        <dbReference type="Google" id="ProtNLM"/>
    </source>
</evidence>
<dbReference type="InterPro" id="IPR019674">
    <property type="entry name" value="Lipoprotein_LpqN/LpqT-like"/>
</dbReference>
<evidence type="ECO:0000256" key="1">
    <source>
        <dbReference type="ARBA" id="ARBA00022729"/>
    </source>
</evidence>
<accession>A0ABR5LKJ5</accession>
<sequence>MVALDAKAADEPTLAVPAPNGWQYSAAMNSPVIRGAVVNSSLRANNFSPNAVVTLEDLTGKAPSAQQGVDAEVASLEQGGMAVQSRTAGTVCGHPSSTITYTLQNRPATALITAVEDGPKIWAAVLTIQTTEPDNPTYAADKQTILTGFQFTVPQRSN</sequence>
<evidence type="ECO:0000313" key="3">
    <source>
        <dbReference type="Proteomes" id="UP000037962"/>
    </source>
</evidence>
<comment type="caution">
    <text evidence="2">The sequence shown here is derived from an EMBL/GenBank/DDBJ whole genome shotgun (WGS) entry which is preliminary data.</text>
</comment>
<dbReference type="EMBL" id="LJFS01000047">
    <property type="protein sequence ID" value="KPG26217.1"/>
    <property type="molecule type" value="Genomic_DNA"/>
</dbReference>
<keyword evidence="3" id="KW-1185">Reference proteome</keyword>
<name>A0ABR5LKJ5_9MYCO</name>
<evidence type="ECO:0000313" key="2">
    <source>
        <dbReference type="EMBL" id="KPG26217.1"/>
    </source>
</evidence>
<protein>
    <recommendedName>
        <fullName evidence="4">Lipoprotein LpqN</fullName>
    </recommendedName>
</protein>
<dbReference type="Gene3D" id="3.40.1000.10">
    <property type="entry name" value="Mog1/PsbP, alpha/beta/alpha sandwich"/>
    <property type="match status" value="1"/>
</dbReference>
<proteinExistence type="predicted"/>
<reference evidence="2 3" key="1">
    <citation type="submission" date="2015-09" db="EMBL/GenBank/DDBJ databases">
        <title>Genome Sequences of Mycobacterium immunogenum Isolates, Recuperated from a Chloraminated Drinking Water Distribution System Simulator Subjected to Episodes of Nitrification.</title>
        <authorList>
            <person name="Gomez-Alvarez V."/>
            <person name="Revetta R.P."/>
        </authorList>
    </citation>
    <scope>NUCLEOTIDE SEQUENCE [LARGE SCALE GENOMIC DNA]</scope>
    <source>
        <strain evidence="2 3">H076</strain>
    </source>
</reference>
<dbReference type="Proteomes" id="UP000037962">
    <property type="component" value="Unassembled WGS sequence"/>
</dbReference>
<dbReference type="Pfam" id="PF10738">
    <property type="entry name" value="Lpp-LpqN"/>
    <property type="match status" value="1"/>
</dbReference>
<keyword evidence="1" id="KW-0732">Signal</keyword>
<organism evidence="2 3">
    <name type="scientific">Mycobacteroides immunogenum</name>
    <dbReference type="NCBI Taxonomy" id="83262"/>
    <lineage>
        <taxon>Bacteria</taxon>
        <taxon>Bacillati</taxon>
        <taxon>Actinomycetota</taxon>
        <taxon>Actinomycetes</taxon>
        <taxon>Mycobacteriales</taxon>
        <taxon>Mycobacteriaceae</taxon>
        <taxon>Mycobacteroides</taxon>
    </lineage>
</organism>